<evidence type="ECO:0000313" key="5">
    <source>
        <dbReference type="Proteomes" id="UP000289340"/>
    </source>
</evidence>
<feature type="domain" description="Reverse transcriptase" evidence="2">
    <location>
        <begin position="410"/>
        <end position="688"/>
    </location>
</feature>
<dbReference type="Pfam" id="PF07714">
    <property type="entry name" value="PK_Tyr_Ser-Thr"/>
    <property type="match status" value="1"/>
</dbReference>
<evidence type="ECO:0000259" key="2">
    <source>
        <dbReference type="PROSITE" id="PS50878"/>
    </source>
</evidence>
<sequence>MDKVVCKALWGQSEFDWEWVPAVNTAGGLLCVWDNINFRVENRRAERGFILLEGVWMAEGHRVVVVNIYAACDPAVKRQLWQRLLDLKSQSQVQCWCLVGDFNCVRNLTERVGNNLGPPDTSIIADFNDWLADMEIEDIPCLGKPFTWVRPNGSCKSRLDRSKLTDWGPKPFRVFNAWLSNKDFNKVVKDFWSATQPMGWGGFALKCKLQKLKYRLKIWSKDQCGDHSSKVKIIQHKLNELEDSLIAQPTDQQVLELKKLQSDLWEQSFIQESMLRQKSRCKWLKQGDSNSAYFHKIINSSRRRNTLRGMHLNGGWVDKPSVIKEAVLKHFKDRFAEPCLPRPNLDGAMFKALSSSQSQMLVEAFKEEEITNAVWACGGDKSPGSDGLNFCFIKHFWSILKPEFLRFFSEFHVNATFPKGLNSSFIALIPKIKDPQLLSDFRPISLIGCVYKIIAKVLANRVSKVMNHLLDERQSAFVKGRQMLHAVLIANEVVEEARRCKRPCLLFKADFEKAYDSVSWQFLFYMMRRMGFQDKLIGWIKECLSSASISILVNGSPTEEFKPQRGLRQGDPLAPFLFNLVAEGLSGMMREAVSKNLYHSFLVGKNKVPVNMLQFADDTIFFGEPSMENVSLIKAMLRSYEMVSGLRINFAKSQFGAIGQSQQWSRSAAELLNCGPLQLPFTYLGMPIGANPRRLMMWEPIFRKFEAKLNKWNQTKVSMAGRITLINSVLTALPLFYLSFFKAPSAVLKRLISIQRNFLWGGGAEGKKIAWVAWDHICVPRKQGGLGIKAIKDFNRALLIKWKWLLFHQSDYLWSRILTSKYKGWRGLEENSHKQTHSYWWADLKAVMLHSSMEGVLNQIKWKLGSGDQILFWEDAWMGDGRTLRERYSDLYQISSHKAETVGNLGSFGEAGWQWNLSWRRNLFDHEMVSASDFIDQVSALSPNATFKDQWVWGADPKGTFSTSSAYHFIREAQSTAYQNQAFSQLWDIKAPPKALAFAWRLMWDRLPTKDNLSRRQVALDSDLCTFCQSQVESASHLFFSCNKIMPLWWEFSSWVNEDRVMHCRPVDHFTQHLSLAASQAINRKWKDVAVKILKVQGFDPGRFEEFLKEVSLMKRLRHPNIVLLMGAVIQPPKLSIVTEYLSRGSLYELLHMPNVGSSLSEKRRLSMAYDVASGMNYLHQMRPPIVHRDLKSPNLLVDDSYTVKVCDFGLSRTKANTFLSSKTAAGTPEWMAPEVIRGELSSEKCDVFSFGVILWELVTLQQPWRQLNPSQRLSRWCGVEWPLATTSPPVVEQFKGAVVVAAIAAVRGGAVAVVAAVGFMGKRLEIPGHVNPQVAALIELCWATAMENGVVYFMPTAIGNFVKGALQWGHHRLQWEHWRRPSFSYVMKCLQQIIADAKG</sequence>
<dbReference type="GO" id="GO:0004672">
    <property type="term" value="F:protein kinase activity"/>
    <property type="evidence" value="ECO:0007669"/>
    <property type="project" value="InterPro"/>
</dbReference>
<dbReference type="CDD" id="cd01650">
    <property type="entry name" value="RT_nLTR_like"/>
    <property type="match status" value="1"/>
</dbReference>
<organism evidence="4 5">
    <name type="scientific">Glycine soja</name>
    <name type="common">Wild soybean</name>
    <dbReference type="NCBI Taxonomy" id="3848"/>
    <lineage>
        <taxon>Eukaryota</taxon>
        <taxon>Viridiplantae</taxon>
        <taxon>Streptophyta</taxon>
        <taxon>Embryophyta</taxon>
        <taxon>Tracheophyta</taxon>
        <taxon>Spermatophyta</taxon>
        <taxon>Magnoliopsida</taxon>
        <taxon>eudicotyledons</taxon>
        <taxon>Gunneridae</taxon>
        <taxon>Pentapetalae</taxon>
        <taxon>rosids</taxon>
        <taxon>fabids</taxon>
        <taxon>Fabales</taxon>
        <taxon>Fabaceae</taxon>
        <taxon>Papilionoideae</taxon>
        <taxon>50 kb inversion clade</taxon>
        <taxon>NPAAA clade</taxon>
        <taxon>indigoferoid/millettioid clade</taxon>
        <taxon>Phaseoleae</taxon>
        <taxon>Glycine</taxon>
        <taxon>Glycine subgen. Soja</taxon>
    </lineage>
</organism>
<dbReference type="SUPFAM" id="SSF56672">
    <property type="entry name" value="DNA/RNA polymerases"/>
    <property type="match status" value="1"/>
</dbReference>
<dbReference type="Gene3D" id="3.60.10.10">
    <property type="entry name" value="Endonuclease/exonuclease/phosphatase"/>
    <property type="match status" value="1"/>
</dbReference>
<reference evidence="4 5" key="1">
    <citation type="submission" date="2018-09" db="EMBL/GenBank/DDBJ databases">
        <title>A high-quality reference genome of wild soybean provides a powerful tool to mine soybean genomes.</title>
        <authorList>
            <person name="Xie M."/>
            <person name="Chung C.Y.L."/>
            <person name="Li M.-W."/>
            <person name="Wong F.-L."/>
            <person name="Chan T.-F."/>
            <person name="Lam H.-M."/>
        </authorList>
    </citation>
    <scope>NUCLEOTIDE SEQUENCE [LARGE SCALE GENOMIC DNA]</scope>
    <source>
        <strain evidence="5">cv. W05</strain>
        <tissue evidence="4">Hypocotyl of etiolated seedlings</tissue>
    </source>
</reference>
<dbReference type="PROSITE" id="PS50011">
    <property type="entry name" value="PROTEIN_KINASE_DOM"/>
    <property type="match status" value="1"/>
</dbReference>
<evidence type="ECO:0000313" key="3">
    <source>
        <dbReference type="EMBL" id="RZC25319.1"/>
    </source>
</evidence>
<dbReference type="InterPro" id="IPR000719">
    <property type="entry name" value="Prot_kinase_dom"/>
</dbReference>
<keyword evidence="4" id="KW-0808">Transferase</keyword>
<evidence type="ECO:0000313" key="4">
    <source>
        <dbReference type="EMBL" id="RZC25320.1"/>
    </source>
</evidence>
<gene>
    <name evidence="4" type="ORF">D0Y65_004142</name>
</gene>
<dbReference type="InterPro" id="IPR000477">
    <property type="entry name" value="RT_dom"/>
</dbReference>
<dbReference type="InterPro" id="IPR001245">
    <property type="entry name" value="Ser-Thr/Tyr_kinase_cat_dom"/>
</dbReference>
<feature type="domain" description="Protein kinase" evidence="1">
    <location>
        <begin position="1050"/>
        <end position="1395"/>
    </location>
</feature>
<dbReference type="PANTHER" id="PTHR33116:SF78">
    <property type="entry name" value="OS12G0587133 PROTEIN"/>
    <property type="match status" value="1"/>
</dbReference>
<dbReference type="InterPro" id="IPR043502">
    <property type="entry name" value="DNA/RNA_pol_sf"/>
</dbReference>
<dbReference type="Gene3D" id="3.30.200.20">
    <property type="entry name" value="Phosphorylase Kinase, domain 1"/>
    <property type="match status" value="1"/>
</dbReference>
<dbReference type="SUPFAM" id="SSF56112">
    <property type="entry name" value="Protein kinase-like (PK-like)"/>
    <property type="match status" value="1"/>
</dbReference>
<dbReference type="InterPro" id="IPR011009">
    <property type="entry name" value="Kinase-like_dom_sf"/>
</dbReference>
<accession>A0A445LPT7</accession>
<protein>
    <submittedName>
        <fullName evidence="3">Serine/threonine-protein kinase CTR1 isoform A</fullName>
    </submittedName>
    <submittedName>
        <fullName evidence="4">Serine/threonine-protein kinase CTR1 isoform B</fullName>
    </submittedName>
</protein>
<dbReference type="GO" id="GO:0005524">
    <property type="term" value="F:ATP binding"/>
    <property type="evidence" value="ECO:0007669"/>
    <property type="project" value="InterPro"/>
</dbReference>
<dbReference type="PROSITE" id="PS00108">
    <property type="entry name" value="PROTEIN_KINASE_ST"/>
    <property type="match status" value="1"/>
</dbReference>
<dbReference type="InterPro" id="IPR026960">
    <property type="entry name" value="RVT-Znf"/>
</dbReference>
<comment type="caution">
    <text evidence="4">The sequence shown here is derived from an EMBL/GenBank/DDBJ whole genome shotgun (WGS) entry which is preliminary data.</text>
</comment>
<dbReference type="Pfam" id="PF13966">
    <property type="entry name" value="zf-RVT"/>
    <property type="match status" value="1"/>
</dbReference>
<dbReference type="EMBL" id="QZWG01000002">
    <property type="protein sequence ID" value="RZC25319.1"/>
    <property type="molecule type" value="Genomic_DNA"/>
</dbReference>
<dbReference type="InterPro" id="IPR036691">
    <property type="entry name" value="Endo/exonu/phosph_ase_sf"/>
</dbReference>
<name>A0A445LPT7_GLYSO</name>
<dbReference type="SMART" id="SM00220">
    <property type="entry name" value="S_TKc"/>
    <property type="match status" value="1"/>
</dbReference>
<dbReference type="Proteomes" id="UP000289340">
    <property type="component" value="Chromosome 2"/>
</dbReference>
<dbReference type="SUPFAM" id="SSF56219">
    <property type="entry name" value="DNase I-like"/>
    <property type="match status" value="1"/>
</dbReference>
<dbReference type="PANTHER" id="PTHR33116">
    <property type="entry name" value="REVERSE TRANSCRIPTASE ZINC-BINDING DOMAIN-CONTAINING PROTEIN-RELATED-RELATED"/>
    <property type="match status" value="1"/>
</dbReference>
<evidence type="ECO:0000259" key="1">
    <source>
        <dbReference type="PROSITE" id="PS50011"/>
    </source>
</evidence>
<dbReference type="InterPro" id="IPR008271">
    <property type="entry name" value="Ser/Thr_kinase_AS"/>
</dbReference>
<proteinExistence type="predicted"/>
<dbReference type="CDD" id="cd13999">
    <property type="entry name" value="STKc_MAP3K-like"/>
    <property type="match status" value="1"/>
</dbReference>
<dbReference type="PROSITE" id="PS50878">
    <property type="entry name" value="RT_POL"/>
    <property type="match status" value="1"/>
</dbReference>
<dbReference type="Gene3D" id="1.10.510.10">
    <property type="entry name" value="Transferase(Phosphotransferase) domain 1"/>
    <property type="match status" value="1"/>
</dbReference>
<dbReference type="EMBL" id="QZWG01000002">
    <property type="protein sequence ID" value="RZC25320.1"/>
    <property type="molecule type" value="Genomic_DNA"/>
</dbReference>
<keyword evidence="5" id="KW-1185">Reference proteome</keyword>
<dbReference type="Pfam" id="PF00078">
    <property type="entry name" value="RVT_1"/>
    <property type="match status" value="1"/>
</dbReference>
<keyword evidence="4" id="KW-0418">Kinase</keyword>